<name>A0AAD7BQT9_9AGAR</name>
<keyword evidence="2" id="KW-1185">Reference proteome</keyword>
<accession>A0AAD7BQT9</accession>
<organism evidence="1 2">
    <name type="scientific">Roridomyces roridus</name>
    <dbReference type="NCBI Taxonomy" id="1738132"/>
    <lineage>
        <taxon>Eukaryota</taxon>
        <taxon>Fungi</taxon>
        <taxon>Dikarya</taxon>
        <taxon>Basidiomycota</taxon>
        <taxon>Agaricomycotina</taxon>
        <taxon>Agaricomycetes</taxon>
        <taxon>Agaricomycetidae</taxon>
        <taxon>Agaricales</taxon>
        <taxon>Marasmiineae</taxon>
        <taxon>Mycenaceae</taxon>
        <taxon>Roridomyces</taxon>
    </lineage>
</organism>
<dbReference type="Proteomes" id="UP001221142">
    <property type="component" value="Unassembled WGS sequence"/>
</dbReference>
<protein>
    <submittedName>
        <fullName evidence="1">Uncharacterized protein</fullName>
    </submittedName>
</protein>
<reference evidence="1" key="1">
    <citation type="submission" date="2023-03" db="EMBL/GenBank/DDBJ databases">
        <title>Massive genome expansion in bonnet fungi (Mycena s.s.) driven by repeated elements and novel gene families across ecological guilds.</title>
        <authorList>
            <consortium name="Lawrence Berkeley National Laboratory"/>
            <person name="Harder C.B."/>
            <person name="Miyauchi S."/>
            <person name="Viragh M."/>
            <person name="Kuo A."/>
            <person name="Thoen E."/>
            <person name="Andreopoulos B."/>
            <person name="Lu D."/>
            <person name="Skrede I."/>
            <person name="Drula E."/>
            <person name="Henrissat B."/>
            <person name="Morin E."/>
            <person name="Kohler A."/>
            <person name="Barry K."/>
            <person name="LaButti K."/>
            <person name="Morin E."/>
            <person name="Salamov A."/>
            <person name="Lipzen A."/>
            <person name="Mereny Z."/>
            <person name="Hegedus B."/>
            <person name="Baldrian P."/>
            <person name="Stursova M."/>
            <person name="Weitz H."/>
            <person name="Taylor A."/>
            <person name="Grigoriev I.V."/>
            <person name="Nagy L.G."/>
            <person name="Martin F."/>
            <person name="Kauserud H."/>
        </authorList>
    </citation>
    <scope>NUCLEOTIDE SEQUENCE</scope>
    <source>
        <strain evidence="1">9284</strain>
    </source>
</reference>
<dbReference type="AlphaFoldDB" id="A0AAD7BQT9"/>
<evidence type="ECO:0000313" key="2">
    <source>
        <dbReference type="Proteomes" id="UP001221142"/>
    </source>
</evidence>
<gene>
    <name evidence="1" type="ORF">FB45DRAFT_1060000</name>
</gene>
<proteinExistence type="predicted"/>
<dbReference type="EMBL" id="JARKIF010000011">
    <property type="protein sequence ID" value="KAJ7627225.1"/>
    <property type="molecule type" value="Genomic_DNA"/>
</dbReference>
<evidence type="ECO:0000313" key="1">
    <source>
        <dbReference type="EMBL" id="KAJ7627225.1"/>
    </source>
</evidence>
<sequence>MDEFKKIARWEIDLRREIHVDRHLKALSRGRAAACVHRVFSAKVQNNDSKSVILYEGETAEEECREYISRHANTWHPNVLQIFGLSSFGGQHAVIAQDDLVPHTEYLAFHRPSFILEAYLYVCWIADFTDLREFRPQSTPNLALWIRSSTGRLCLEFESRKMIHPPVWMSASRISNTTACIDWNDPTWETRATEILSLDQFHYICFRNFARYRIFAVEADKVADIRLGTLLFGWSESIELEDYTEIARLPSAEFELGWGLFDTWNVTPHPCDNGWTRFNSMDVYGQTMTWSVHHTGRDSSCSWMCQANSMFNKLGITSGLEKFVFIYGVAFNIEVASPSTNESPAREGYIFLCPVSHLRPAPGSVSWPECPYFWSMDPTGVERLSADDAAAHGFPTVELRTQFRSEYWDGTAYEGMRKLHELKGHPLGIKGTLMFEIFWDNVEAAGLKYDPGQVAAALKHDAPDDESIPTTDSSLVPWWKWNLSEFGSLC</sequence>
<comment type="caution">
    <text evidence="1">The sequence shown here is derived from an EMBL/GenBank/DDBJ whole genome shotgun (WGS) entry which is preliminary data.</text>
</comment>